<evidence type="ECO:0000313" key="10">
    <source>
        <dbReference type="EMBL" id="RHY30795.1"/>
    </source>
</evidence>
<evidence type="ECO:0000256" key="5">
    <source>
        <dbReference type="ARBA" id="ARBA00022776"/>
    </source>
</evidence>
<dbReference type="PANTHER" id="PTHR14527:SF2">
    <property type="entry name" value="PROTEIN MIS12 HOMOLOG"/>
    <property type="match status" value="1"/>
</dbReference>
<dbReference type="GO" id="GO:0000070">
    <property type="term" value="P:mitotic sister chromatid segregation"/>
    <property type="evidence" value="ECO:0007669"/>
    <property type="project" value="TreeGrafter"/>
</dbReference>
<evidence type="ECO:0000256" key="9">
    <source>
        <dbReference type="ARBA" id="ARBA00023328"/>
    </source>
</evidence>
<dbReference type="AlphaFoldDB" id="A0A3R6Z068"/>
<dbReference type="PANTHER" id="PTHR14527">
    <property type="entry name" value="PROTEIN MIS12 HOMOLOG"/>
    <property type="match status" value="1"/>
</dbReference>
<keyword evidence="6" id="KW-0995">Kinetochore</keyword>
<organism evidence="10 11">
    <name type="scientific">Aphanomyces invadans</name>
    <dbReference type="NCBI Taxonomy" id="157072"/>
    <lineage>
        <taxon>Eukaryota</taxon>
        <taxon>Sar</taxon>
        <taxon>Stramenopiles</taxon>
        <taxon>Oomycota</taxon>
        <taxon>Saprolegniomycetes</taxon>
        <taxon>Saprolegniales</taxon>
        <taxon>Verrucalvaceae</taxon>
        <taxon>Aphanomyces</taxon>
    </lineage>
</organism>
<comment type="subcellular location">
    <subcellularLocation>
        <location evidence="1">Chromosome</location>
        <location evidence="1">Centromere</location>
        <location evidence="1">Kinetochore</location>
    </subcellularLocation>
</comment>
<dbReference type="GO" id="GO:0000444">
    <property type="term" value="C:MIS12/MIND type complex"/>
    <property type="evidence" value="ECO:0007669"/>
    <property type="project" value="TreeGrafter"/>
</dbReference>
<dbReference type="Proteomes" id="UP000285060">
    <property type="component" value="Unassembled WGS sequence"/>
</dbReference>
<accession>A0A3R6Z068</accession>
<keyword evidence="11" id="KW-1185">Reference proteome</keyword>
<evidence type="ECO:0000256" key="8">
    <source>
        <dbReference type="ARBA" id="ARBA00023306"/>
    </source>
</evidence>
<dbReference type="GO" id="GO:0005634">
    <property type="term" value="C:nucleus"/>
    <property type="evidence" value="ECO:0007669"/>
    <property type="project" value="InterPro"/>
</dbReference>
<keyword evidence="3" id="KW-0158">Chromosome</keyword>
<dbReference type="EMBL" id="QUSY01000274">
    <property type="protein sequence ID" value="RHY30795.1"/>
    <property type="molecule type" value="Genomic_DNA"/>
</dbReference>
<dbReference type="GO" id="GO:0051382">
    <property type="term" value="P:kinetochore assembly"/>
    <property type="evidence" value="ECO:0007669"/>
    <property type="project" value="TreeGrafter"/>
</dbReference>
<evidence type="ECO:0000256" key="6">
    <source>
        <dbReference type="ARBA" id="ARBA00022838"/>
    </source>
</evidence>
<keyword evidence="7" id="KW-0175">Coiled coil</keyword>
<reference evidence="10 11" key="1">
    <citation type="submission" date="2018-08" db="EMBL/GenBank/DDBJ databases">
        <title>Aphanomyces genome sequencing and annotation.</title>
        <authorList>
            <person name="Minardi D."/>
            <person name="Oidtmann B."/>
            <person name="Van Der Giezen M."/>
            <person name="Studholme D.J."/>
        </authorList>
    </citation>
    <scope>NUCLEOTIDE SEQUENCE [LARGE SCALE GENOMIC DNA]</scope>
    <source>
        <strain evidence="10 11">NJM0002</strain>
    </source>
</reference>
<sequence>MKGVSNYMDAVRTAFVKNFDKFELYMLRNVFVAPDNIAEIQTAAHAHEHAQSTDSDQWNDANPADVEAELHALRQEFFRATETQRSLLAAKNAVDQQVGDVHAFVADLSFTKDIPKKGTQRTSSSLFPTCLVKLGRLASMSNLLSSSASPLAP</sequence>
<dbReference type="Pfam" id="PF05859">
    <property type="entry name" value="Mis12"/>
    <property type="match status" value="1"/>
</dbReference>
<evidence type="ECO:0000256" key="3">
    <source>
        <dbReference type="ARBA" id="ARBA00022454"/>
    </source>
</evidence>
<comment type="caution">
    <text evidence="10">The sequence shown here is derived from an EMBL/GenBank/DDBJ whole genome shotgun (WGS) entry which is preliminary data.</text>
</comment>
<evidence type="ECO:0000256" key="7">
    <source>
        <dbReference type="ARBA" id="ARBA00023054"/>
    </source>
</evidence>
<protein>
    <submittedName>
        <fullName evidence="10">Uncharacterized protein</fullName>
    </submittedName>
</protein>
<dbReference type="VEuPathDB" id="FungiDB:H310_13398"/>
<keyword evidence="9" id="KW-0137">Centromere</keyword>
<dbReference type="InterPro" id="IPR008685">
    <property type="entry name" value="Centromere_Mis12"/>
</dbReference>
<comment type="similarity">
    <text evidence="2">Belongs to the mis12 family.</text>
</comment>
<gene>
    <name evidence="10" type="ORF">DYB32_004031</name>
</gene>
<dbReference type="GO" id="GO:0051301">
    <property type="term" value="P:cell division"/>
    <property type="evidence" value="ECO:0007669"/>
    <property type="project" value="UniProtKB-KW"/>
</dbReference>
<evidence type="ECO:0000256" key="4">
    <source>
        <dbReference type="ARBA" id="ARBA00022618"/>
    </source>
</evidence>
<keyword evidence="4" id="KW-0132">Cell division</keyword>
<proteinExistence type="inferred from homology"/>
<keyword evidence="8" id="KW-0131">Cell cycle</keyword>
<keyword evidence="5" id="KW-0498">Mitosis</keyword>
<evidence type="ECO:0000313" key="11">
    <source>
        <dbReference type="Proteomes" id="UP000285060"/>
    </source>
</evidence>
<name>A0A3R6Z068_9STRA</name>
<evidence type="ECO:0000256" key="2">
    <source>
        <dbReference type="ARBA" id="ARBA00008643"/>
    </source>
</evidence>
<evidence type="ECO:0000256" key="1">
    <source>
        <dbReference type="ARBA" id="ARBA00004629"/>
    </source>
</evidence>